<dbReference type="EMBL" id="JAIWYP010000003">
    <property type="protein sequence ID" value="KAH3859813.1"/>
    <property type="molecule type" value="Genomic_DNA"/>
</dbReference>
<keyword evidence="1" id="KW-0175">Coiled coil</keyword>
<accession>A0A9D4RA23</accession>
<sequence length="90" mass="10476">MANSLEDYRDVITQMKKINLRLEKLDENLNTFNKKLENVLVKDDGSLQGAIKESLMEIKEDLLKPVIKSVEILEGRLFEKEQEEDKLKAQ</sequence>
<evidence type="ECO:0000256" key="1">
    <source>
        <dbReference type="SAM" id="Coils"/>
    </source>
</evidence>
<comment type="caution">
    <text evidence="2">The sequence shown here is derived from an EMBL/GenBank/DDBJ whole genome shotgun (WGS) entry which is preliminary data.</text>
</comment>
<name>A0A9D4RA23_DREPO</name>
<dbReference type="AlphaFoldDB" id="A0A9D4RA23"/>
<reference evidence="2" key="1">
    <citation type="journal article" date="2019" name="bioRxiv">
        <title>The Genome of the Zebra Mussel, Dreissena polymorpha: A Resource for Invasive Species Research.</title>
        <authorList>
            <person name="McCartney M.A."/>
            <person name="Auch B."/>
            <person name="Kono T."/>
            <person name="Mallez S."/>
            <person name="Zhang Y."/>
            <person name="Obille A."/>
            <person name="Becker A."/>
            <person name="Abrahante J.E."/>
            <person name="Garbe J."/>
            <person name="Badalamenti J.P."/>
            <person name="Herman A."/>
            <person name="Mangelson H."/>
            <person name="Liachko I."/>
            <person name="Sullivan S."/>
            <person name="Sone E.D."/>
            <person name="Koren S."/>
            <person name="Silverstein K.A.T."/>
            <person name="Beckman K.B."/>
            <person name="Gohl D.M."/>
        </authorList>
    </citation>
    <scope>NUCLEOTIDE SEQUENCE</scope>
    <source>
        <strain evidence="2">Duluth1</strain>
        <tissue evidence="2">Whole animal</tissue>
    </source>
</reference>
<protein>
    <submittedName>
        <fullName evidence="2">Uncharacterized protein</fullName>
    </submittedName>
</protein>
<organism evidence="2 3">
    <name type="scientific">Dreissena polymorpha</name>
    <name type="common">Zebra mussel</name>
    <name type="synonym">Mytilus polymorpha</name>
    <dbReference type="NCBI Taxonomy" id="45954"/>
    <lineage>
        <taxon>Eukaryota</taxon>
        <taxon>Metazoa</taxon>
        <taxon>Spiralia</taxon>
        <taxon>Lophotrochozoa</taxon>
        <taxon>Mollusca</taxon>
        <taxon>Bivalvia</taxon>
        <taxon>Autobranchia</taxon>
        <taxon>Heteroconchia</taxon>
        <taxon>Euheterodonta</taxon>
        <taxon>Imparidentia</taxon>
        <taxon>Neoheterodontei</taxon>
        <taxon>Myida</taxon>
        <taxon>Dreissenoidea</taxon>
        <taxon>Dreissenidae</taxon>
        <taxon>Dreissena</taxon>
    </lineage>
</organism>
<reference evidence="2" key="2">
    <citation type="submission" date="2020-11" db="EMBL/GenBank/DDBJ databases">
        <authorList>
            <person name="McCartney M.A."/>
            <person name="Auch B."/>
            <person name="Kono T."/>
            <person name="Mallez S."/>
            <person name="Becker A."/>
            <person name="Gohl D.M."/>
            <person name="Silverstein K.A.T."/>
            <person name="Koren S."/>
            <person name="Bechman K.B."/>
            <person name="Herman A."/>
            <person name="Abrahante J.E."/>
            <person name="Garbe J."/>
        </authorList>
    </citation>
    <scope>NUCLEOTIDE SEQUENCE</scope>
    <source>
        <strain evidence="2">Duluth1</strain>
        <tissue evidence="2">Whole animal</tissue>
    </source>
</reference>
<evidence type="ECO:0000313" key="2">
    <source>
        <dbReference type="EMBL" id="KAH3859813.1"/>
    </source>
</evidence>
<keyword evidence="3" id="KW-1185">Reference proteome</keyword>
<dbReference type="Proteomes" id="UP000828390">
    <property type="component" value="Unassembled WGS sequence"/>
</dbReference>
<feature type="coiled-coil region" evidence="1">
    <location>
        <begin position="8"/>
        <end position="42"/>
    </location>
</feature>
<gene>
    <name evidence="2" type="ORF">DPMN_102636</name>
</gene>
<proteinExistence type="predicted"/>
<evidence type="ECO:0000313" key="3">
    <source>
        <dbReference type="Proteomes" id="UP000828390"/>
    </source>
</evidence>